<accession>A0A431UBB6</accession>
<dbReference type="RefSeq" id="WP_126296375.1">
    <property type="nucleotide sequence ID" value="NZ_RXNR01000128.1"/>
</dbReference>
<keyword evidence="2" id="KW-1185">Reference proteome</keyword>
<reference evidence="1 2" key="1">
    <citation type="submission" date="2018-12" db="EMBL/GenBank/DDBJ databases">
        <authorList>
            <person name="Yu L."/>
        </authorList>
    </citation>
    <scope>NUCLEOTIDE SEQUENCE [LARGE SCALE GENOMIC DNA]</scope>
    <source>
        <strain evidence="1 2">S5H2222</strain>
    </source>
</reference>
<organism evidence="1 2">
    <name type="scientific">Lysinibacillus telephonicus</name>
    <dbReference type="NCBI Taxonomy" id="1714840"/>
    <lineage>
        <taxon>Bacteria</taxon>
        <taxon>Bacillati</taxon>
        <taxon>Bacillota</taxon>
        <taxon>Bacilli</taxon>
        <taxon>Bacillales</taxon>
        <taxon>Bacillaceae</taxon>
        <taxon>Lysinibacillus</taxon>
    </lineage>
</organism>
<dbReference type="OrthoDB" id="2218484at2"/>
<proteinExistence type="predicted"/>
<comment type="caution">
    <text evidence="1">The sequence shown here is derived from an EMBL/GenBank/DDBJ whole genome shotgun (WGS) entry which is preliminary data.</text>
</comment>
<sequence length="108" mass="12642">MYILRLTFIEIKVNEIEQSNRLIELVILDSYTLFDRKIEGDWRIIGRHINYIPTDFENTFFTYGVGDSCRKVDIFDNEVPINESQAKGLTDYSPLGNYDINDLISDKL</sequence>
<evidence type="ECO:0000313" key="1">
    <source>
        <dbReference type="EMBL" id="RTQ86229.1"/>
    </source>
</evidence>
<name>A0A431UBB6_9BACI</name>
<gene>
    <name evidence="1" type="ORF">EKG35_20305</name>
</gene>
<evidence type="ECO:0000313" key="2">
    <source>
        <dbReference type="Proteomes" id="UP000276349"/>
    </source>
</evidence>
<protein>
    <submittedName>
        <fullName evidence="1">Uncharacterized protein</fullName>
    </submittedName>
</protein>
<dbReference type="Proteomes" id="UP000276349">
    <property type="component" value="Unassembled WGS sequence"/>
</dbReference>
<dbReference type="AlphaFoldDB" id="A0A431UBB6"/>
<dbReference type="EMBL" id="RXNR01000128">
    <property type="protein sequence ID" value="RTQ86229.1"/>
    <property type="molecule type" value="Genomic_DNA"/>
</dbReference>